<feature type="transmembrane region" description="Helical" evidence="2">
    <location>
        <begin position="285"/>
        <end position="306"/>
    </location>
</feature>
<sequence>MPSRTASRPAYRGAAPLPAQPALSAPETASAPAQGRVQPLLGLAGLTFVIPLSFLISFGAGGAEASLRVLGPLTTFALPAVAMIAFWWEDWPGSALRAGWSGLTDTLIVVAAGACLTVVGQAIVSGVDLGVLMDARPRAGHVPTFPSTMPLAVGVFTAILQLTLVSEGWPLRGLGRFRSGLAAVVLCYVVGTAGYLLLVDVDDAAAAGTSLHDPGGPFPAGVYGAWLTALGVWQMVFFVALRGRPFTAIRRRGPRLAAGNAAVILLGWATYAVLRHPLGWEPGRITALCGTVITAVLIVGMLFEAWPATRLRPLPGRTCALALMGAVAALLYWALSAYARGVGWQHATPDEWVTFAALNGIGAGIILHVAIWRRWPVITGPAGQADGTQPPAERRSEEGEPT</sequence>
<feature type="region of interest" description="Disordered" evidence="1">
    <location>
        <begin position="1"/>
        <end position="25"/>
    </location>
</feature>
<feature type="transmembrane region" description="Helical" evidence="2">
    <location>
        <begin position="218"/>
        <end position="241"/>
    </location>
</feature>
<evidence type="ECO:0000256" key="1">
    <source>
        <dbReference type="SAM" id="MobiDB-lite"/>
    </source>
</evidence>
<protein>
    <submittedName>
        <fullName evidence="3">Uncharacterized protein</fullName>
    </submittedName>
</protein>
<feature type="transmembrane region" description="Helical" evidence="2">
    <location>
        <begin position="40"/>
        <end position="63"/>
    </location>
</feature>
<evidence type="ECO:0000256" key="2">
    <source>
        <dbReference type="SAM" id="Phobius"/>
    </source>
</evidence>
<feature type="region of interest" description="Disordered" evidence="1">
    <location>
        <begin position="381"/>
        <end position="402"/>
    </location>
</feature>
<gene>
    <name evidence="3" type="ORF">Pph01_00760</name>
</gene>
<reference evidence="3 4" key="1">
    <citation type="submission" date="2021-01" db="EMBL/GenBank/DDBJ databases">
        <title>Whole genome shotgun sequence of Planotetraspora phitsanulokensis NBRC 104273.</title>
        <authorList>
            <person name="Komaki H."/>
            <person name="Tamura T."/>
        </authorList>
    </citation>
    <scope>NUCLEOTIDE SEQUENCE [LARGE SCALE GENOMIC DNA]</scope>
    <source>
        <strain evidence="3 4">NBRC 104273</strain>
    </source>
</reference>
<dbReference type="RefSeq" id="WP_204070865.1">
    <property type="nucleotide sequence ID" value="NZ_BAABHI010000008.1"/>
</dbReference>
<feature type="transmembrane region" description="Helical" evidence="2">
    <location>
        <begin position="318"/>
        <end position="340"/>
    </location>
</feature>
<evidence type="ECO:0000313" key="3">
    <source>
        <dbReference type="EMBL" id="GII35073.1"/>
    </source>
</evidence>
<keyword evidence="2" id="KW-1133">Transmembrane helix</keyword>
<organism evidence="3 4">
    <name type="scientific">Planotetraspora phitsanulokensis</name>
    <dbReference type="NCBI Taxonomy" id="575192"/>
    <lineage>
        <taxon>Bacteria</taxon>
        <taxon>Bacillati</taxon>
        <taxon>Actinomycetota</taxon>
        <taxon>Actinomycetes</taxon>
        <taxon>Streptosporangiales</taxon>
        <taxon>Streptosporangiaceae</taxon>
        <taxon>Planotetraspora</taxon>
    </lineage>
</organism>
<dbReference type="EMBL" id="BOOP01000001">
    <property type="protein sequence ID" value="GII35073.1"/>
    <property type="molecule type" value="Genomic_DNA"/>
</dbReference>
<feature type="transmembrane region" description="Helical" evidence="2">
    <location>
        <begin position="253"/>
        <end position="273"/>
    </location>
</feature>
<feature type="compositionally biased region" description="Basic and acidic residues" evidence="1">
    <location>
        <begin position="392"/>
        <end position="402"/>
    </location>
</feature>
<dbReference type="AlphaFoldDB" id="A0A8J3XG11"/>
<feature type="transmembrane region" description="Helical" evidence="2">
    <location>
        <begin position="177"/>
        <end position="198"/>
    </location>
</feature>
<evidence type="ECO:0000313" key="4">
    <source>
        <dbReference type="Proteomes" id="UP000622547"/>
    </source>
</evidence>
<keyword evidence="2" id="KW-0472">Membrane</keyword>
<keyword evidence="4" id="KW-1185">Reference proteome</keyword>
<dbReference type="Proteomes" id="UP000622547">
    <property type="component" value="Unassembled WGS sequence"/>
</dbReference>
<feature type="compositionally biased region" description="Low complexity" evidence="1">
    <location>
        <begin position="14"/>
        <end position="25"/>
    </location>
</feature>
<comment type="caution">
    <text evidence="3">The sequence shown here is derived from an EMBL/GenBank/DDBJ whole genome shotgun (WGS) entry which is preliminary data.</text>
</comment>
<feature type="transmembrane region" description="Helical" evidence="2">
    <location>
        <begin position="100"/>
        <end position="124"/>
    </location>
</feature>
<name>A0A8J3XG11_9ACTN</name>
<feature type="transmembrane region" description="Helical" evidence="2">
    <location>
        <begin position="69"/>
        <end position="88"/>
    </location>
</feature>
<feature type="transmembrane region" description="Helical" evidence="2">
    <location>
        <begin position="352"/>
        <end position="372"/>
    </location>
</feature>
<keyword evidence="2" id="KW-0812">Transmembrane</keyword>
<proteinExistence type="predicted"/>
<feature type="transmembrane region" description="Helical" evidence="2">
    <location>
        <begin position="144"/>
        <end position="165"/>
    </location>
</feature>
<accession>A0A8J3XG11</accession>